<evidence type="ECO:0000256" key="3">
    <source>
        <dbReference type="ARBA" id="ARBA00023157"/>
    </source>
</evidence>
<dbReference type="SUPFAM" id="SSF52833">
    <property type="entry name" value="Thioredoxin-like"/>
    <property type="match status" value="1"/>
</dbReference>
<organism evidence="6 7">
    <name type="scientific">Pseudomonas cavernae</name>
    <dbReference type="NCBI Taxonomy" id="2320867"/>
    <lineage>
        <taxon>Bacteria</taxon>
        <taxon>Pseudomonadati</taxon>
        <taxon>Pseudomonadota</taxon>
        <taxon>Gammaproteobacteria</taxon>
        <taxon>Pseudomonadales</taxon>
        <taxon>Pseudomonadaceae</taxon>
        <taxon>Pseudomonas</taxon>
    </lineage>
</organism>
<reference evidence="7" key="1">
    <citation type="submission" date="2018-09" db="EMBL/GenBank/DDBJ databases">
        <authorList>
            <person name="Zhu H."/>
        </authorList>
    </citation>
    <scope>NUCLEOTIDE SEQUENCE [LARGE SCALE GENOMIC DNA]</scope>
    <source>
        <strain evidence="7">K2W31S-8</strain>
    </source>
</reference>
<sequence>MAGLLVLALLSAGQATETNTRAGLTIWPEPRPVPEVQFVDGEGKPHTLADFKGKVVLLNLWATWCVPCRKEMPTLDRLQAQLGGPDFQVLALSIDLDGLQVVRDFYKEVGIQHLGIYIDESASAISSLGAFGLPATLLLDRQGRELGRKLGEATWDSPEVVAYLREVIATSRGQ</sequence>
<evidence type="ECO:0000313" key="7">
    <source>
        <dbReference type="Proteomes" id="UP000265560"/>
    </source>
</evidence>
<feature type="domain" description="Thioredoxin" evidence="5">
    <location>
        <begin position="27"/>
        <end position="169"/>
    </location>
</feature>
<evidence type="ECO:0000313" key="6">
    <source>
        <dbReference type="EMBL" id="AYC35105.1"/>
    </source>
</evidence>
<dbReference type="InterPro" id="IPR017937">
    <property type="entry name" value="Thioredoxin_CS"/>
</dbReference>
<name>A0A385Z778_9PSED</name>
<keyword evidence="4" id="KW-0676">Redox-active center</keyword>
<protein>
    <submittedName>
        <fullName evidence="6">TlpA family protein disulfide reductase</fullName>
    </submittedName>
</protein>
<dbReference type="GO" id="GO:0017004">
    <property type="term" value="P:cytochrome complex assembly"/>
    <property type="evidence" value="ECO:0007669"/>
    <property type="project" value="UniProtKB-KW"/>
</dbReference>
<evidence type="ECO:0000256" key="2">
    <source>
        <dbReference type="ARBA" id="ARBA00022748"/>
    </source>
</evidence>
<dbReference type="PANTHER" id="PTHR42852">
    <property type="entry name" value="THIOL:DISULFIDE INTERCHANGE PROTEIN DSBE"/>
    <property type="match status" value="1"/>
</dbReference>
<dbReference type="AlphaFoldDB" id="A0A385Z778"/>
<accession>A0A385Z778</accession>
<proteinExistence type="predicted"/>
<dbReference type="KEGG" id="pcav:D3880_15300"/>
<dbReference type="OrthoDB" id="9799347at2"/>
<dbReference type="PROSITE" id="PS00194">
    <property type="entry name" value="THIOREDOXIN_1"/>
    <property type="match status" value="1"/>
</dbReference>
<keyword evidence="7" id="KW-1185">Reference proteome</keyword>
<dbReference type="GO" id="GO:0030313">
    <property type="term" value="C:cell envelope"/>
    <property type="evidence" value="ECO:0007669"/>
    <property type="project" value="UniProtKB-SubCell"/>
</dbReference>
<dbReference type="PANTHER" id="PTHR42852:SF6">
    <property type="entry name" value="THIOL:DISULFIDE INTERCHANGE PROTEIN DSBE"/>
    <property type="match status" value="1"/>
</dbReference>
<comment type="subcellular location">
    <subcellularLocation>
        <location evidence="1">Cell envelope</location>
    </subcellularLocation>
</comment>
<dbReference type="InterPro" id="IPR050553">
    <property type="entry name" value="Thioredoxin_ResA/DsbE_sf"/>
</dbReference>
<keyword evidence="3" id="KW-1015">Disulfide bond</keyword>
<evidence type="ECO:0000259" key="5">
    <source>
        <dbReference type="PROSITE" id="PS51352"/>
    </source>
</evidence>
<keyword evidence="2" id="KW-0201">Cytochrome c-type biogenesis</keyword>
<gene>
    <name evidence="6" type="ORF">D3880_15300</name>
</gene>
<dbReference type="Pfam" id="PF08534">
    <property type="entry name" value="Redoxin"/>
    <property type="match status" value="1"/>
</dbReference>
<dbReference type="CDD" id="cd02966">
    <property type="entry name" value="TlpA_like_family"/>
    <property type="match status" value="1"/>
</dbReference>
<evidence type="ECO:0000256" key="1">
    <source>
        <dbReference type="ARBA" id="ARBA00004196"/>
    </source>
</evidence>
<dbReference type="Gene3D" id="3.40.30.10">
    <property type="entry name" value="Glutaredoxin"/>
    <property type="match status" value="1"/>
</dbReference>
<dbReference type="InterPro" id="IPR013740">
    <property type="entry name" value="Redoxin"/>
</dbReference>
<evidence type="ECO:0000256" key="4">
    <source>
        <dbReference type="ARBA" id="ARBA00023284"/>
    </source>
</evidence>
<dbReference type="GO" id="GO:0015036">
    <property type="term" value="F:disulfide oxidoreductase activity"/>
    <property type="evidence" value="ECO:0007669"/>
    <property type="project" value="UniProtKB-ARBA"/>
</dbReference>
<dbReference type="Proteomes" id="UP000265560">
    <property type="component" value="Chromosome"/>
</dbReference>
<dbReference type="PROSITE" id="PS51352">
    <property type="entry name" value="THIOREDOXIN_2"/>
    <property type="match status" value="1"/>
</dbReference>
<dbReference type="InterPro" id="IPR013766">
    <property type="entry name" value="Thioredoxin_domain"/>
</dbReference>
<dbReference type="InterPro" id="IPR036249">
    <property type="entry name" value="Thioredoxin-like_sf"/>
</dbReference>
<dbReference type="EMBL" id="CP032419">
    <property type="protein sequence ID" value="AYC35105.1"/>
    <property type="molecule type" value="Genomic_DNA"/>
</dbReference>